<evidence type="ECO:0000313" key="3">
    <source>
        <dbReference type="EMBL" id="MCZ2720300.1"/>
    </source>
</evidence>
<accession>A0ABT4JPZ5</accession>
<gene>
    <name evidence="3" type="ORF">O1D97_01235</name>
</gene>
<dbReference type="CDD" id="cd01310">
    <property type="entry name" value="TatD_DNAse"/>
    <property type="match status" value="1"/>
</dbReference>
<dbReference type="PIRSF" id="PIRSF005902">
    <property type="entry name" value="DNase_TatD"/>
    <property type="match status" value="1"/>
</dbReference>
<dbReference type="InterPro" id="IPR018228">
    <property type="entry name" value="DNase_TatD-rel_CS"/>
</dbReference>
<evidence type="ECO:0000256" key="1">
    <source>
        <dbReference type="ARBA" id="ARBA00009275"/>
    </source>
</evidence>
<dbReference type="Proteomes" id="UP001149719">
    <property type="component" value="Unassembled WGS sequence"/>
</dbReference>
<name>A0ABT4JPZ5_9GAMM</name>
<dbReference type="InterPro" id="IPR001130">
    <property type="entry name" value="TatD-like"/>
</dbReference>
<protein>
    <submittedName>
        <fullName evidence="3">TatD family hydrolase</fullName>
    </submittedName>
</protein>
<dbReference type="SUPFAM" id="SSF51556">
    <property type="entry name" value="Metallo-dependent hydrolases"/>
    <property type="match status" value="1"/>
</dbReference>
<keyword evidence="4" id="KW-1185">Reference proteome</keyword>
<keyword evidence="2 3" id="KW-0378">Hydrolase</keyword>
<dbReference type="EMBL" id="JAPUBN010000006">
    <property type="protein sequence ID" value="MCZ2720300.1"/>
    <property type="molecule type" value="Genomic_DNA"/>
</dbReference>
<comment type="caution">
    <text evidence="3">The sequence shown here is derived from an EMBL/GenBank/DDBJ whole genome shotgun (WGS) entry which is preliminary data.</text>
</comment>
<dbReference type="PANTHER" id="PTHR46124:SF2">
    <property type="entry name" value="D-AMINOACYL-TRNA DEACYLASE"/>
    <property type="match status" value="1"/>
</dbReference>
<organism evidence="3 4">
    <name type="scientific">Marinomonas phaeophyticola</name>
    <dbReference type="NCBI Taxonomy" id="3004091"/>
    <lineage>
        <taxon>Bacteria</taxon>
        <taxon>Pseudomonadati</taxon>
        <taxon>Pseudomonadota</taxon>
        <taxon>Gammaproteobacteria</taxon>
        <taxon>Oceanospirillales</taxon>
        <taxon>Oceanospirillaceae</taxon>
        <taxon>Marinomonas</taxon>
    </lineage>
</organism>
<evidence type="ECO:0000313" key="4">
    <source>
        <dbReference type="Proteomes" id="UP001149719"/>
    </source>
</evidence>
<evidence type="ECO:0000256" key="2">
    <source>
        <dbReference type="ARBA" id="ARBA00022801"/>
    </source>
</evidence>
<dbReference type="InterPro" id="IPR032466">
    <property type="entry name" value="Metal_Hydrolase"/>
</dbReference>
<comment type="similarity">
    <text evidence="1">Belongs to the metallo-dependent hydrolases superfamily. TatD-type hydrolase family.</text>
</comment>
<dbReference type="PROSITE" id="PS01091">
    <property type="entry name" value="TATD_3"/>
    <property type="match status" value="1"/>
</dbReference>
<dbReference type="Gene3D" id="3.20.20.140">
    <property type="entry name" value="Metal-dependent hydrolases"/>
    <property type="match status" value="1"/>
</dbReference>
<reference evidence="3" key="1">
    <citation type="submission" date="2022-12" db="EMBL/GenBank/DDBJ databases">
        <title>Marinomonas 15G1-11 sp. nov, isolated from marine algae.</title>
        <authorList>
            <person name="Butt M."/>
            <person name="Choi D.G."/>
            <person name="Kim J.M."/>
            <person name="Lee J.K."/>
            <person name="Baek J.H."/>
            <person name="Jeon C.O."/>
        </authorList>
    </citation>
    <scope>NUCLEOTIDE SEQUENCE</scope>
    <source>
        <strain evidence="3">15G1-11</strain>
    </source>
</reference>
<dbReference type="PANTHER" id="PTHR46124">
    <property type="entry name" value="D-AMINOACYL-TRNA DEACYLASE"/>
    <property type="match status" value="1"/>
</dbReference>
<dbReference type="Pfam" id="PF01026">
    <property type="entry name" value="TatD_DNase"/>
    <property type="match status" value="1"/>
</dbReference>
<proteinExistence type="inferred from homology"/>
<dbReference type="GO" id="GO:0016787">
    <property type="term" value="F:hydrolase activity"/>
    <property type="evidence" value="ECO:0007669"/>
    <property type="project" value="UniProtKB-KW"/>
</dbReference>
<dbReference type="RefSeq" id="WP_269122087.1">
    <property type="nucleotide sequence ID" value="NZ_JAPUBN010000006.1"/>
</dbReference>
<sequence>MIDIGVNLNSIIKLENINDFSLELQTANISSVVAISSNLTEANELVSISKQYPHSPIHYTIGCHPHHASEWDRDSKQATLNLINNSSPIAIGETGLDFNRNYSTIEEQIFAFNEQILIAQEKDLPLYLHEREAEDVLINTLSNHIPTKGVIHCFTGNTRTLTRYLDLNLYIGVTGWLCDERRGQDLQEAVKYIPNDRLLIETDSPYLIPRTIRPRPKKNHPKYLPYIIAALASIRGQSEEEIKAITTANAQKLFTIK</sequence>
<dbReference type="PROSITE" id="PS01090">
    <property type="entry name" value="TATD_2"/>
    <property type="match status" value="1"/>
</dbReference>